<protein>
    <submittedName>
        <fullName evidence="2">Uncharacterized protein</fullName>
    </submittedName>
</protein>
<sequence>ISEFLCLWASLPESCGHNYKQENILWKGTLRQKTIVDRAKRLFYTEKLISMDESRNQQSSGGMYKHKLVATIELISTGNAKFKRIRKTSSITYAPTIVLLHPQPK</sequence>
<dbReference type="WBParaSite" id="PgR037_g090_t01">
    <property type="protein sequence ID" value="PgR037_g090_t01"/>
    <property type="gene ID" value="PgR037_g090"/>
</dbReference>
<organism evidence="1 2">
    <name type="scientific">Parascaris univalens</name>
    <name type="common">Nematode worm</name>
    <dbReference type="NCBI Taxonomy" id="6257"/>
    <lineage>
        <taxon>Eukaryota</taxon>
        <taxon>Metazoa</taxon>
        <taxon>Ecdysozoa</taxon>
        <taxon>Nematoda</taxon>
        <taxon>Chromadorea</taxon>
        <taxon>Rhabditida</taxon>
        <taxon>Spirurina</taxon>
        <taxon>Ascaridomorpha</taxon>
        <taxon>Ascaridoidea</taxon>
        <taxon>Ascarididae</taxon>
        <taxon>Parascaris</taxon>
    </lineage>
</organism>
<dbReference type="AlphaFoldDB" id="A0A915BFS6"/>
<name>A0A915BFS6_PARUN</name>
<keyword evidence="1" id="KW-1185">Reference proteome</keyword>
<reference evidence="2" key="1">
    <citation type="submission" date="2022-11" db="UniProtKB">
        <authorList>
            <consortium name="WormBaseParasite"/>
        </authorList>
    </citation>
    <scope>IDENTIFICATION</scope>
</reference>
<proteinExistence type="predicted"/>
<evidence type="ECO:0000313" key="2">
    <source>
        <dbReference type="WBParaSite" id="PgR037_g090_t01"/>
    </source>
</evidence>
<evidence type="ECO:0000313" key="1">
    <source>
        <dbReference type="Proteomes" id="UP000887569"/>
    </source>
</evidence>
<accession>A0A915BFS6</accession>
<dbReference type="Proteomes" id="UP000887569">
    <property type="component" value="Unplaced"/>
</dbReference>